<evidence type="ECO:0000256" key="8">
    <source>
        <dbReference type="ARBA" id="ARBA00023136"/>
    </source>
</evidence>
<dbReference type="GO" id="GO:0008324">
    <property type="term" value="F:monoatomic cation transmembrane transporter activity"/>
    <property type="evidence" value="ECO:0007669"/>
    <property type="project" value="InterPro"/>
</dbReference>
<keyword evidence="5 9" id="KW-0812">Transmembrane</keyword>
<dbReference type="GO" id="GO:0006813">
    <property type="term" value="P:potassium ion transport"/>
    <property type="evidence" value="ECO:0007669"/>
    <property type="project" value="InterPro"/>
</dbReference>
<feature type="domain" description="RCK C-terminal" evidence="10">
    <location>
        <begin position="407"/>
        <end position="487"/>
    </location>
</feature>
<dbReference type="RefSeq" id="WP_319942618.1">
    <property type="nucleotide sequence ID" value="NZ_WEGI01000002.1"/>
</dbReference>
<evidence type="ECO:0000256" key="2">
    <source>
        <dbReference type="ARBA" id="ARBA00022448"/>
    </source>
</evidence>
<proteinExistence type="predicted"/>
<dbReference type="InterPro" id="IPR038770">
    <property type="entry name" value="Na+/solute_symporter_sf"/>
</dbReference>
<feature type="transmembrane region" description="Helical" evidence="9">
    <location>
        <begin position="194"/>
        <end position="213"/>
    </location>
</feature>
<feature type="transmembrane region" description="Helical" evidence="9">
    <location>
        <begin position="269"/>
        <end position="292"/>
    </location>
</feature>
<evidence type="ECO:0000256" key="6">
    <source>
        <dbReference type="ARBA" id="ARBA00022989"/>
    </source>
</evidence>
<dbReference type="Pfam" id="PF02080">
    <property type="entry name" value="TrkA_C"/>
    <property type="match status" value="1"/>
</dbReference>
<gene>
    <name evidence="11" type="primary">nhaP</name>
    <name evidence="11" type="ORF">NRB56_12470</name>
</gene>
<dbReference type="Gene3D" id="1.20.1530.20">
    <property type="match status" value="1"/>
</dbReference>
<keyword evidence="8 9" id="KW-0472">Membrane</keyword>
<dbReference type="PANTHER" id="PTHR32507">
    <property type="entry name" value="NA(+)/H(+) ANTIPORTER 1"/>
    <property type="match status" value="1"/>
</dbReference>
<feature type="transmembrane region" description="Helical" evidence="9">
    <location>
        <begin position="371"/>
        <end position="391"/>
    </location>
</feature>
<dbReference type="Pfam" id="PF00999">
    <property type="entry name" value="Na_H_Exchanger"/>
    <property type="match status" value="1"/>
</dbReference>
<dbReference type="PANTHER" id="PTHR32507:SF7">
    <property type="entry name" value="K(+)_H(+) ANTIPORTER NHAP2"/>
    <property type="match status" value="1"/>
</dbReference>
<evidence type="ECO:0000313" key="12">
    <source>
        <dbReference type="Proteomes" id="UP000431401"/>
    </source>
</evidence>
<comment type="subcellular location">
    <subcellularLocation>
        <location evidence="1">Cell membrane</location>
        <topology evidence="1">Multi-pass membrane protein</topology>
    </subcellularLocation>
</comment>
<dbReference type="SUPFAM" id="SSF116726">
    <property type="entry name" value="TrkA C-terminal domain-like"/>
    <property type="match status" value="1"/>
</dbReference>
<dbReference type="GO" id="GO:0005886">
    <property type="term" value="C:plasma membrane"/>
    <property type="evidence" value="ECO:0007669"/>
    <property type="project" value="UniProtKB-SubCell"/>
</dbReference>
<organism evidence="11 12">
    <name type="scientific">Nocardia aurantia</name>
    <dbReference type="NCBI Taxonomy" id="2585199"/>
    <lineage>
        <taxon>Bacteria</taxon>
        <taxon>Bacillati</taxon>
        <taxon>Actinomycetota</taxon>
        <taxon>Actinomycetes</taxon>
        <taxon>Mycobacteriales</taxon>
        <taxon>Nocardiaceae</taxon>
        <taxon>Nocardia</taxon>
    </lineage>
</organism>
<dbReference type="PROSITE" id="PS51202">
    <property type="entry name" value="RCK_C"/>
    <property type="match status" value="1"/>
</dbReference>
<dbReference type="InterPro" id="IPR006037">
    <property type="entry name" value="RCK_C"/>
</dbReference>
<keyword evidence="2" id="KW-0813">Transport</keyword>
<feature type="transmembrane region" description="Helical" evidence="9">
    <location>
        <begin position="304"/>
        <end position="326"/>
    </location>
</feature>
<keyword evidence="6 9" id="KW-1133">Transmembrane helix</keyword>
<accession>A0A7K0DIR3</accession>
<feature type="transmembrane region" description="Helical" evidence="9">
    <location>
        <begin position="233"/>
        <end position="257"/>
    </location>
</feature>
<dbReference type="EMBL" id="WEGI01000002">
    <property type="protein sequence ID" value="MQY25690.1"/>
    <property type="molecule type" value="Genomic_DNA"/>
</dbReference>
<comment type="caution">
    <text evidence="11">The sequence shown here is derived from an EMBL/GenBank/DDBJ whole genome shotgun (WGS) entry which is preliminary data.</text>
</comment>
<evidence type="ECO:0000256" key="1">
    <source>
        <dbReference type="ARBA" id="ARBA00004651"/>
    </source>
</evidence>
<evidence type="ECO:0000256" key="4">
    <source>
        <dbReference type="ARBA" id="ARBA00022475"/>
    </source>
</evidence>
<evidence type="ECO:0000313" key="11">
    <source>
        <dbReference type="EMBL" id="MQY25690.1"/>
    </source>
</evidence>
<dbReference type="Proteomes" id="UP000431401">
    <property type="component" value="Unassembled WGS sequence"/>
</dbReference>
<sequence>MTDVSPFAAALLIISLAGLAGVLSSRLGDWLPVPAPALFLGGAAAASDIWPALGRIPMTLVQQVVTIALLVILFDGGMQIGWRRFRANAAAITWLGVVGTLVTAGALTLAAHLIFGLDWRIALLLGTALSPTDPAVVFSVLGRRQIGGRAGTLLQGESGANDPVGIALLVVLLETSRFHWDAIGSVAGEFTLQLLVGAVTGVVGGRALLWFMRTVPLPAAGLYSLRVLVCVPAIYAATTLVHGSGFLAVLVAGIVIGDQRAPFRAEIERFHSALASLGEIVAFVMLGLTIQVTGPHGVMEGEALPIGLGLAILMALVIRPLLVGLTTLRIRLTRGERIFVLWTGLKGAVPILLGTFILNAGVPDARRAYEIIFVVVAFSVVVQGGTVPAVARRLRLPLETVNPRPWTMNARFEEEPDSLHRFTVASGSPADGTTVSGLPFTDLWISVIIRRGLLVVVTPDTRLRSGDEVLILADPGSAADIEALFTTKPIAP</sequence>
<feature type="transmembrane region" description="Helical" evidence="9">
    <location>
        <begin position="338"/>
        <end position="359"/>
    </location>
</feature>
<keyword evidence="7" id="KW-0406">Ion transport</keyword>
<dbReference type="InterPro" id="IPR036721">
    <property type="entry name" value="RCK_C_sf"/>
</dbReference>
<feature type="transmembrane region" description="Helical" evidence="9">
    <location>
        <begin position="121"/>
        <end position="141"/>
    </location>
</feature>
<dbReference type="AlphaFoldDB" id="A0A7K0DIR3"/>
<keyword evidence="4" id="KW-1003">Cell membrane</keyword>
<dbReference type="Gene3D" id="3.30.70.1450">
    <property type="entry name" value="Regulator of K+ conductance, C-terminal domain"/>
    <property type="match status" value="1"/>
</dbReference>
<evidence type="ECO:0000256" key="3">
    <source>
        <dbReference type="ARBA" id="ARBA00022449"/>
    </source>
</evidence>
<dbReference type="InterPro" id="IPR006153">
    <property type="entry name" value="Cation/H_exchanger_TM"/>
</dbReference>
<keyword evidence="3" id="KW-0050">Antiport</keyword>
<feature type="transmembrane region" description="Helical" evidence="9">
    <location>
        <begin position="60"/>
        <end position="78"/>
    </location>
</feature>
<protein>
    <submittedName>
        <fullName evidence="11">K(+)/H(+) antiporter NhaP</fullName>
    </submittedName>
</protein>
<dbReference type="GO" id="GO:0015297">
    <property type="term" value="F:antiporter activity"/>
    <property type="evidence" value="ECO:0007669"/>
    <property type="project" value="UniProtKB-KW"/>
</dbReference>
<evidence type="ECO:0000256" key="9">
    <source>
        <dbReference type="SAM" id="Phobius"/>
    </source>
</evidence>
<dbReference type="GO" id="GO:1902600">
    <property type="term" value="P:proton transmembrane transport"/>
    <property type="evidence" value="ECO:0007669"/>
    <property type="project" value="InterPro"/>
</dbReference>
<reference evidence="11 12" key="1">
    <citation type="submission" date="2019-10" db="EMBL/GenBank/DDBJ databases">
        <title>Nocardia macrotermitis sp. nov. and Nocardia aurantia sp. nov., isolated from the gut of fungus growing-termite Macrotermes natalensis.</title>
        <authorList>
            <person name="Benndorf R."/>
            <person name="Schwitalla J."/>
            <person name="Martin K."/>
            <person name="De Beer W."/>
            <person name="Kaster A.-K."/>
            <person name="Vollmers J."/>
            <person name="Poulsen M."/>
            <person name="Beemelmanns C."/>
        </authorList>
    </citation>
    <scope>NUCLEOTIDE SEQUENCE [LARGE SCALE GENOMIC DNA]</scope>
    <source>
        <strain evidence="11 12">RB56</strain>
    </source>
</reference>
<evidence type="ECO:0000256" key="5">
    <source>
        <dbReference type="ARBA" id="ARBA00022692"/>
    </source>
</evidence>
<evidence type="ECO:0000256" key="7">
    <source>
        <dbReference type="ARBA" id="ARBA00023065"/>
    </source>
</evidence>
<name>A0A7K0DIR3_9NOCA</name>
<evidence type="ECO:0000259" key="10">
    <source>
        <dbReference type="PROSITE" id="PS51202"/>
    </source>
</evidence>
<feature type="transmembrane region" description="Helical" evidence="9">
    <location>
        <begin position="90"/>
        <end position="115"/>
    </location>
</feature>
<keyword evidence="12" id="KW-1185">Reference proteome</keyword>